<accession>A0AAV6MA98</accession>
<organism evidence="1 2">
    <name type="scientific">Cucurbita argyrosperma subsp. sororia</name>
    <dbReference type="NCBI Taxonomy" id="37648"/>
    <lineage>
        <taxon>Eukaryota</taxon>
        <taxon>Viridiplantae</taxon>
        <taxon>Streptophyta</taxon>
        <taxon>Embryophyta</taxon>
        <taxon>Tracheophyta</taxon>
        <taxon>Spermatophyta</taxon>
        <taxon>Magnoliopsida</taxon>
        <taxon>eudicotyledons</taxon>
        <taxon>Gunneridae</taxon>
        <taxon>Pentapetalae</taxon>
        <taxon>rosids</taxon>
        <taxon>fabids</taxon>
        <taxon>Cucurbitales</taxon>
        <taxon>Cucurbitaceae</taxon>
        <taxon>Cucurbiteae</taxon>
        <taxon>Cucurbita</taxon>
    </lineage>
</organism>
<reference evidence="1 2" key="1">
    <citation type="journal article" date="2021" name="Hortic Res">
        <title>The domestication of Cucurbita argyrosperma as revealed by the genome of its wild relative.</title>
        <authorList>
            <person name="Barrera-Redondo J."/>
            <person name="Sanchez-de la Vega G."/>
            <person name="Aguirre-Liguori J.A."/>
            <person name="Castellanos-Morales G."/>
            <person name="Gutierrez-Guerrero Y.T."/>
            <person name="Aguirre-Dugua X."/>
            <person name="Aguirre-Planter E."/>
            <person name="Tenaillon M.I."/>
            <person name="Lira-Saade R."/>
            <person name="Eguiarte L.E."/>
        </authorList>
    </citation>
    <scope>NUCLEOTIDE SEQUENCE [LARGE SCALE GENOMIC DNA]</scope>
    <source>
        <strain evidence="1">JBR-2021</strain>
    </source>
</reference>
<sequence>MEKNAGEFRVTSSFDKPSSQLIYRRCISITRQPFPFLQSAVLFLPGVLPAGISSLQFQTSDGTKIRSQIFSLLIPSPQGHKILYTFCYVQGTLLNHSLSDSDTRIENGSREGRLLGTLCPC</sequence>
<dbReference type="Proteomes" id="UP000685013">
    <property type="component" value="Chromosome 16"/>
</dbReference>
<protein>
    <submittedName>
        <fullName evidence="1">Uncharacterized protein</fullName>
    </submittedName>
</protein>
<feature type="non-terminal residue" evidence="1">
    <location>
        <position position="1"/>
    </location>
</feature>
<dbReference type="AlphaFoldDB" id="A0AAV6MA98"/>
<name>A0AAV6MA98_9ROSI</name>
<proteinExistence type="predicted"/>
<evidence type="ECO:0000313" key="2">
    <source>
        <dbReference type="Proteomes" id="UP000685013"/>
    </source>
</evidence>
<gene>
    <name evidence="1" type="ORF">SDJN03_25178</name>
</gene>
<evidence type="ECO:0000313" key="1">
    <source>
        <dbReference type="EMBL" id="KAG6577604.1"/>
    </source>
</evidence>
<keyword evidence="2" id="KW-1185">Reference proteome</keyword>
<comment type="caution">
    <text evidence="1">The sequence shown here is derived from an EMBL/GenBank/DDBJ whole genome shotgun (WGS) entry which is preliminary data.</text>
</comment>
<dbReference type="EMBL" id="JAGKQH010000016">
    <property type="protein sequence ID" value="KAG6577604.1"/>
    <property type="molecule type" value="Genomic_DNA"/>
</dbReference>